<dbReference type="RefSeq" id="WP_070735482.1">
    <property type="nucleotide sequence ID" value="NZ_MDZC01000087.1"/>
</dbReference>
<keyword evidence="3" id="KW-1185">Reference proteome</keyword>
<keyword evidence="1" id="KW-0472">Membrane</keyword>
<feature type="transmembrane region" description="Helical" evidence="1">
    <location>
        <begin position="81"/>
        <end position="98"/>
    </location>
</feature>
<feature type="transmembrane region" description="Helical" evidence="1">
    <location>
        <begin position="132"/>
        <end position="152"/>
    </location>
</feature>
<evidence type="ECO:0000313" key="2">
    <source>
        <dbReference type="EMBL" id="OGX83201.1"/>
    </source>
</evidence>
<dbReference type="Proteomes" id="UP000177791">
    <property type="component" value="Unassembled WGS sequence"/>
</dbReference>
<evidence type="ECO:0000256" key="1">
    <source>
        <dbReference type="SAM" id="Phobius"/>
    </source>
</evidence>
<proteinExistence type="predicted"/>
<feature type="transmembrane region" description="Helical" evidence="1">
    <location>
        <begin position="105"/>
        <end position="126"/>
    </location>
</feature>
<feature type="transmembrane region" description="Helical" evidence="1">
    <location>
        <begin position="20"/>
        <end position="44"/>
    </location>
</feature>
<name>A0A1G1SX50_9BACT</name>
<dbReference type="EMBL" id="MDZC01000087">
    <property type="protein sequence ID" value="OGX83201.1"/>
    <property type="molecule type" value="Genomic_DNA"/>
</dbReference>
<keyword evidence="1" id="KW-0812">Transmembrane</keyword>
<comment type="caution">
    <text evidence="2">The sequence shown here is derived from an EMBL/GenBank/DDBJ whole genome shotgun (WGS) entry which is preliminary data.</text>
</comment>
<feature type="transmembrane region" description="Helical" evidence="1">
    <location>
        <begin position="56"/>
        <end position="75"/>
    </location>
</feature>
<dbReference type="OrthoDB" id="9843861at2"/>
<protein>
    <submittedName>
        <fullName evidence="2">Uncharacterized protein</fullName>
    </submittedName>
</protein>
<accession>A0A1G1SX50</accession>
<dbReference type="STRING" id="1908236.BEN48_17280"/>
<keyword evidence="1" id="KW-1133">Transmembrane helix</keyword>
<evidence type="ECO:0000313" key="3">
    <source>
        <dbReference type="Proteomes" id="UP000177791"/>
    </source>
</evidence>
<dbReference type="AlphaFoldDB" id="A0A1G1SX50"/>
<reference evidence="2 3" key="1">
    <citation type="submission" date="2016-08" db="EMBL/GenBank/DDBJ databases">
        <title>Hymenobacter coccineus sp. nov., Hymenobacter lapidarius sp. nov. and Hymenobacter glacialis sp. nov., isolated from Antarctic soil.</title>
        <authorList>
            <person name="Sedlacek I."/>
            <person name="Kralova S."/>
            <person name="Kyrova K."/>
            <person name="Maslanova I."/>
            <person name="Stankova E."/>
            <person name="Vrbovska V."/>
            <person name="Nemec M."/>
            <person name="Bartak M."/>
            <person name="Svec P."/>
            <person name="Busse H.-J."/>
            <person name="Pantucek R."/>
        </authorList>
    </citation>
    <scope>NUCLEOTIDE SEQUENCE [LARGE SCALE GENOMIC DNA]</scope>
    <source>
        <strain evidence="2 3">CCM 8648</strain>
    </source>
</reference>
<gene>
    <name evidence="2" type="ORF">BEN48_17280</name>
</gene>
<organism evidence="2 3">
    <name type="scientific">Hymenobacter glacialis</name>
    <dbReference type="NCBI Taxonomy" id="1908236"/>
    <lineage>
        <taxon>Bacteria</taxon>
        <taxon>Pseudomonadati</taxon>
        <taxon>Bacteroidota</taxon>
        <taxon>Cytophagia</taxon>
        <taxon>Cytophagales</taxon>
        <taxon>Hymenobacteraceae</taxon>
        <taxon>Hymenobacter</taxon>
    </lineage>
</organism>
<sequence length="154" mass="16501">MLLAFFQGFDTPMTLHNYLLILGGSALWALPCSFGLAWMGRLFFQQVGRIPGRLMAAPLVSLLVALAVLFCLFAPDGGGALGGVLVFLVPLLVVLGFFGVAPGAILIPPVVIGLGLGVAWVFYLPYDGMTGAGGPGFVAFILMLVQWWRLFYHR</sequence>